<evidence type="ECO:0000256" key="2">
    <source>
        <dbReference type="ARBA" id="ARBA00022670"/>
    </source>
</evidence>
<evidence type="ECO:0000256" key="3">
    <source>
        <dbReference type="ARBA" id="ARBA00022801"/>
    </source>
</evidence>
<comment type="caution">
    <text evidence="6">The sequence shown here is derived from an EMBL/GenBank/DDBJ whole genome shotgun (WGS) entry which is preliminary data.</text>
</comment>
<dbReference type="Pfam" id="PF13180">
    <property type="entry name" value="PDZ_2"/>
    <property type="match status" value="1"/>
</dbReference>
<dbReference type="PANTHER" id="PTHR22939:SF129">
    <property type="entry name" value="SERINE PROTEASE HTRA2, MITOCHONDRIAL"/>
    <property type="match status" value="1"/>
</dbReference>
<proteinExistence type="inferred from homology"/>
<name>A0A2W5W3E3_9BACT</name>
<dbReference type="InterPro" id="IPR001478">
    <property type="entry name" value="PDZ"/>
</dbReference>
<feature type="chain" id="PRO_5016120566" evidence="4">
    <location>
        <begin position="20"/>
        <end position="461"/>
    </location>
</feature>
<comment type="similarity">
    <text evidence="1">Belongs to the peptidase S1C family.</text>
</comment>
<evidence type="ECO:0000313" key="7">
    <source>
        <dbReference type="Proteomes" id="UP000249061"/>
    </source>
</evidence>
<gene>
    <name evidence="6" type="ORF">DI536_05065</name>
</gene>
<sequence length="461" mass="47329">MRAFVLSAALVAIAAPAFAQQTVSPTPATVPSLAPLIDSVKGAVVYLDIAKRPSEESQALLERYRRRGGGGQSADAPLNTGTGSGFIIAPTGLVLTNNHVVEGAVLIKVRLDDGRSFDGEVLGRDPLTDVALVKLKGKVEGLPSVKLGDSSAMRIGDWVVAIGNPFGLAQSVSAGILSASDRQIGASRYDQFLQTDAAINPGNSGGPLFNLKGEVIGMNTAIIQTGSGIGFAVPSNLIKAIVPQLEKKGLVTRGWLGVGIQDVTPALARALAVPQRDGALITSVNPGSPAAKAGMKEEDVVVGIDGERVGSSASLTRIVALKGPDATVALSLVRNGKPTELKVKLGTRPDLENLGDMKKAEPSSGDAHKIGISFQDMDPRLAEGAGLPRQSALIIGVTPGSAADEAGLSRGMAVVELNRAAITTRDELTAALKALKPGSVALFRVALPGSSGRQLIALEVP</sequence>
<dbReference type="PROSITE" id="PS50106">
    <property type="entry name" value="PDZ"/>
    <property type="match status" value="1"/>
</dbReference>
<dbReference type="Gene3D" id="2.30.42.10">
    <property type="match status" value="2"/>
</dbReference>
<keyword evidence="2" id="KW-0645">Protease</keyword>
<reference evidence="6 7" key="1">
    <citation type="submission" date="2017-08" db="EMBL/GenBank/DDBJ databases">
        <title>Infants hospitalized years apart are colonized by the same room-sourced microbial strains.</title>
        <authorList>
            <person name="Brooks B."/>
            <person name="Olm M.R."/>
            <person name="Firek B.A."/>
            <person name="Baker R."/>
            <person name="Thomas B.C."/>
            <person name="Morowitz M.J."/>
            <person name="Banfield J.F."/>
        </authorList>
    </citation>
    <scope>NUCLEOTIDE SEQUENCE [LARGE SCALE GENOMIC DNA]</scope>
    <source>
        <strain evidence="6">S2_003_000_R2_14</strain>
    </source>
</reference>
<dbReference type="SUPFAM" id="SSF50494">
    <property type="entry name" value="Trypsin-like serine proteases"/>
    <property type="match status" value="1"/>
</dbReference>
<dbReference type="CDD" id="cd10839">
    <property type="entry name" value="cpPDZ1_DegP-like"/>
    <property type="match status" value="1"/>
</dbReference>
<dbReference type="Proteomes" id="UP000249061">
    <property type="component" value="Unassembled WGS sequence"/>
</dbReference>
<dbReference type="AlphaFoldDB" id="A0A2W5W3E3"/>
<dbReference type="GO" id="GO:0006508">
    <property type="term" value="P:proteolysis"/>
    <property type="evidence" value="ECO:0007669"/>
    <property type="project" value="UniProtKB-KW"/>
</dbReference>
<dbReference type="InterPro" id="IPR036034">
    <property type="entry name" value="PDZ_sf"/>
</dbReference>
<dbReference type="InterPro" id="IPR001940">
    <property type="entry name" value="Peptidase_S1C"/>
</dbReference>
<organism evidence="6 7">
    <name type="scientific">Archangium gephyra</name>
    <dbReference type="NCBI Taxonomy" id="48"/>
    <lineage>
        <taxon>Bacteria</taxon>
        <taxon>Pseudomonadati</taxon>
        <taxon>Myxococcota</taxon>
        <taxon>Myxococcia</taxon>
        <taxon>Myxococcales</taxon>
        <taxon>Cystobacterineae</taxon>
        <taxon>Archangiaceae</taxon>
        <taxon>Archangium</taxon>
    </lineage>
</organism>
<evidence type="ECO:0000313" key="6">
    <source>
        <dbReference type="EMBL" id="PZR17681.1"/>
    </source>
</evidence>
<dbReference type="SUPFAM" id="SSF50156">
    <property type="entry name" value="PDZ domain-like"/>
    <property type="match status" value="2"/>
</dbReference>
<keyword evidence="4" id="KW-0732">Signal</keyword>
<evidence type="ECO:0000259" key="5">
    <source>
        <dbReference type="PROSITE" id="PS50106"/>
    </source>
</evidence>
<protein>
    <submittedName>
        <fullName evidence="6">Peptidase S1</fullName>
    </submittedName>
</protein>
<evidence type="ECO:0000256" key="1">
    <source>
        <dbReference type="ARBA" id="ARBA00010541"/>
    </source>
</evidence>
<evidence type="ECO:0000256" key="4">
    <source>
        <dbReference type="SAM" id="SignalP"/>
    </source>
</evidence>
<feature type="signal peptide" evidence="4">
    <location>
        <begin position="1"/>
        <end position="19"/>
    </location>
</feature>
<dbReference type="PANTHER" id="PTHR22939">
    <property type="entry name" value="SERINE PROTEASE FAMILY S1C HTRA-RELATED"/>
    <property type="match status" value="1"/>
</dbReference>
<dbReference type="PRINTS" id="PR00834">
    <property type="entry name" value="PROTEASES2C"/>
</dbReference>
<dbReference type="EMBL" id="QFQP01000002">
    <property type="protein sequence ID" value="PZR17681.1"/>
    <property type="molecule type" value="Genomic_DNA"/>
</dbReference>
<dbReference type="Gene3D" id="2.40.10.120">
    <property type="match status" value="1"/>
</dbReference>
<dbReference type="GO" id="GO:0004252">
    <property type="term" value="F:serine-type endopeptidase activity"/>
    <property type="evidence" value="ECO:0007669"/>
    <property type="project" value="InterPro"/>
</dbReference>
<dbReference type="InterPro" id="IPR009003">
    <property type="entry name" value="Peptidase_S1_PA"/>
</dbReference>
<dbReference type="SMART" id="SM00228">
    <property type="entry name" value="PDZ"/>
    <property type="match status" value="2"/>
</dbReference>
<keyword evidence="3" id="KW-0378">Hydrolase</keyword>
<dbReference type="Pfam" id="PF13365">
    <property type="entry name" value="Trypsin_2"/>
    <property type="match status" value="1"/>
</dbReference>
<accession>A0A2W5W3E3</accession>
<feature type="domain" description="PDZ" evidence="5">
    <location>
        <begin position="240"/>
        <end position="336"/>
    </location>
</feature>